<keyword evidence="2" id="KW-1003">Cell membrane</keyword>
<keyword evidence="8" id="KW-1185">Reference proteome</keyword>
<dbReference type="Proteomes" id="UP000054618">
    <property type="component" value="Unassembled WGS sequence"/>
</dbReference>
<evidence type="ECO:0000313" key="7">
    <source>
        <dbReference type="EMBL" id="KTD52000.1"/>
    </source>
</evidence>
<dbReference type="GO" id="GO:0005886">
    <property type="term" value="C:plasma membrane"/>
    <property type="evidence" value="ECO:0007669"/>
    <property type="project" value="UniProtKB-SubCell"/>
</dbReference>
<reference evidence="7 8" key="1">
    <citation type="submission" date="2015-11" db="EMBL/GenBank/DDBJ databases">
        <title>Genomic analysis of 38 Legionella species identifies large and diverse effector repertoires.</title>
        <authorList>
            <person name="Burstein D."/>
            <person name="Amaro F."/>
            <person name="Zusman T."/>
            <person name="Lifshitz Z."/>
            <person name="Cohen O."/>
            <person name="Gilbert J.A."/>
            <person name="Pupko T."/>
            <person name="Shuman H.A."/>
            <person name="Segal G."/>
        </authorList>
    </citation>
    <scope>NUCLEOTIDE SEQUENCE [LARGE SCALE GENOMIC DNA]</scope>
    <source>
        <strain evidence="7 8">CDC#1442-AUS-E</strain>
    </source>
</reference>
<keyword evidence="3 6" id="KW-0812">Transmembrane</keyword>
<feature type="transmembrane region" description="Helical" evidence="6">
    <location>
        <begin position="12"/>
        <end position="31"/>
    </location>
</feature>
<sequence length="131" mass="14815">MKLENNVSGVKKLQEIQLLLILIIVFTAVLIKDREAGISAFLGGVIALLPSLLFAKLLFKYRGARAARQIVKNFYLGEFIKIGSSIFLFVLVFSTYKVQPLAFILTYIVVVISHWFSPLLIDNQRNRPESD</sequence>
<dbReference type="InterPro" id="IPR005598">
    <property type="entry name" value="ATP_synth_I"/>
</dbReference>
<dbReference type="RefSeq" id="WP_058506939.1">
    <property type="nucleotide sequence ID" value="NZ_CAAAIK010000007.1"/>
</dbReference>
<comment type="caution">
    <text evidence="7">The sequence shown here is derived from an EMBL/GenBank/DDBJ whole genome shotgun (WGS) entry which is preliminary data.</text>
</comment>
<comment type="subcellular location">
    <subcellularLocation>
        <location evidence="1">Cell membrane</location>
        <topology evidence="1">Multi-pass membrane protein</topology>
    </subcellularLocation>
</comment>
<evidence type="ECO:0000256" key="1">
    <source>
        <dbReference type="ARBA" id="ARBA00004651"/>
    </source>
</evidence>
<feature type="transmembrane region" description="Helical" evidence="6">
    <location>
        <begin position="79"/>
        <end position="96"/>
    </location>
</feature>
<evidence type="ECO:0000256" key="5">
    <source>
        <dbReference type="ARBA" id="ARBA00023136"/>
    </source>
</evidence>
<evidence type="ECO:0000256" key="6">
    <source>
        <dbReference type="SAM" id="Phobius"/>
    </source>
</evidence>
<gene>
    <name evidence="7" type="primary">atpI</name>
    <name evidence="7" type="ORF">Lqui_0844</name>
</gene>
<protein>
    <submittedName>
        <fullName evidence="7">ATP synthase subunit I</fullName>
    </submittedName>
</protein>
<feature type="transmembrane region" description="Helical" evidence="6">
    <location>
        <begin position="37"/>
        <end position="59"/>
    </location>
</feature>
<dbReference type="EMBL" id="LNYS01000006">
    <property type="protein sequence ID" value="KTD52000.1"/>
    <property type="molecule type" value="Genomic_DNA"/>
</dbReference>
<evidence type="ECO:0000256" key="2">
    <source>
        <dbReference type="ARBA" id="ARBA00022475"/>
    </source>
</evidence>
<name>A0A0W0Y5J2_9GAMM</name>
<dbReference type="PATRIC" id="fig|45073.5.peg.892"/>
<dbReference type="OrthoDB" id="5702716at2"/>
<dbReference type="STRING" id="45073.Lqui_0844"/>
<accession>A0A0W0Y5J2</accession>
<evidence type="ECO:0000313" key="8">
    <source>
        <dbReference type="Proteomes" id="UP000054618"/>
    </source>
</evidence>
<evidence type="ECO:0000256" key="3">
    <source>
        <dbReference type="ARBA" id="ARBA00022692"/>
    </source>
</evidence>
<keyword evidence="5 6" id="KW-0472">Membrane</keyword>
<dbReference type="Pfam" id="PF03899">
    <property type="entry name" value="ATP-synt_I"/>
    <property type="match status" value="1"/>
</dbReference>
<proteinExistence type="predicted"/>
<evidence type="ECO:0000256" key="4">
    <source>
        <dbReference type="ARBA" id="ARBA00022989"/>
    </source>
</evidence>
<feature type="transmembrane region" description="Helical" evidence="6">
    <location>
        <begin position="102"/>
        <end position="121"/>
    </location>
</feature>
<organism evidence="7 8">
    <name type="scientific">Legionella quinlivanii</name>
    <dbReference type="NCBI Taxonomy" id="45073"/>
    <lineage>
        <taxon>Bacteria</taxon>
        <taxon>Pseudomonadati</taxon>
        <taxon>Pseudomonadota</taxon>
        <taxon>Gammaproteobacteria</taxon>
        <taxon>Legionellales</taxon>
        <taxon>Legionellaceae</taxon>
        <taxon>Legionella</taxon>
    </lineage>
</organism>
<dbReference type="AlphaFoldDB" id="A0A0W0Y5J2"/>
<keyword evidence="4 6" id="KW-1133">Transmembrane helix</keyword>